<dbReference type="EMBL" id="FTOE01000007">
    <property type="protein sequence ID" value="SIS91043.1"/>
    <property type="molecule type" value="Genomic_DNA"/>
</dbReference>
<gene>
    <name evidence="1" type="ORF">SAMN05421760_107111</name>
</gene>
<keyword evidence="2" id="KW-1185">Reference proteome</keyword>
<protein>
    <submittedName>
        <fullName evidence="1">Uncharacterized protein</fullName>
    </submittedName>
</protein>
<name>A0A1N7MY47_9GAMM</name>
<dbReference type="Proteomes" id="UP000185999">
    <property type="component" value="Unassembled WGS sequence"/>
</dbReference>
<proteinExistence type="predicted"/>
<reference evidence="2" key="1">
    <citation type="submission" date="2017-01" db="EMBL/GenBank/DDBJ databases">
        <authorList>
            <person name="Varghese N."/>
            <person name="Submissions S."/>
        </authorList>
    </citation>
    <scope>NUCLEOTIDE SEQUENCE [LARGE SCALE GENOMIC DNA]</scope>
    <source>
        <strain evidence="2">DSM 22306</strain>
    </source>
</reference>
<dbReference type="STRING" id="619304.SAMN05421760_107111"/>
<evidence type="ECO:0000313" key="2">
    <source>
        <dbReference type="Proteomes" id="UP000185999"/>
    </source>
</evidence>
<dbReference type="AlphaFoldDB" id="A0A1N7MY47"/>
<sequence>MNLDKYSKHVSLESKKEIDKCVYLSYFLMVKEDKAEFSIDDFLLCFYNLHFSRPNISRLKGALKSSSSLINGSKPLTYKLQSKTITRLDDELPNLKSKSEEILSDDKIIPEALFLDTRGYLESLSRQINASYEQNIFDGCAVLMRRLIEILLIHSYENHGIDSEIKDNSGNFKMLNHIVSNAKTNSILALSRNTKEAIEDYRTLGNFSAHKIFYNAKRKDINAAQKEFRASVEELLYKSGIKI</sequence>
<accession>A0A1N7MY47</accession>
<organism evidence="1 2">
    <name type="scientific">Neptunomonas antarctica</name>
    <dbReference type="NCBI Taxonomy" id="619304"/>
    <lineage>
        <taxon>Bacteria</taxon>
        <taxon>Pseudomonadati</taxon>
        <taxon>Pseudomonadota</taxon>
        <taxon>Gammaproteobacteria</taxon>
        <taxon>Oceanospirillales</taxon>
        <taxon>Oceanospirillaceae</taxon>
        <taxon>Neptunomonas</taxon>
    </lineage>
</organism>
<evidence type="ECO:0000313" key="1">
    <source>
        <dbReference type="EMBL" id="SIS91043.1"/>
    </source>
</evidence>
<dbReference type="OrthoDB" id="1436757at2"/>
<dbReference type="RefSeq" id="WP_054340788.1">
    <property type="nucleotide sequence ID" value="NZ_FTOE01000007.1"/>
</dbReference>